<dbReference type="GO" id="GO:0000183">
    <property type="term" value="P:rDNA heterochromatin formation"/>
    <property type="evidence" value="ECO:0007669"/>
    <property type="project" value="InterPro"/>
</dbReference>
<dbReference type="EMBL" id="JABXBU010002072">
    <property type="protein sequence ID" value="KAF8776912.1"/>
    <property type="molecule type" value="Genomic_DNA"/>
</dbReference>
<dbReference type="InterPro" id="IPR033583">
    <property type="entry name" value="BEND3"/>
</dbReference>
<feature type="compositionally biased region" description="Basic and acidic residues" evidence="1">
    <location>
        <begin position="59"/>
        <end position="69"/>
    </location>
</feature>
<dbReference type="InterPro" id="IPR018379">
    <property type="entry name" value="BEN_domain"/>
</dbReference>
<evidence type="ECO:0000259" key="2">
    <source>
        <dbReference type="PROSITE" id="PS51457"/>
    </source>
</evidence>
<dbReference type="GO" id="GO:0000792">
    <property type="term" value="C:heterochromatin"/>
    <property type="evidence" value="ECO:0007669"/>
    <property type="project" value="InterPro"/>
</dbReference>
<reference evidence="3" key="1">
    <citation type="journal article" date="2020" name="bioRxiv">
        <title>Chromosome-level reference genome of the European wasp spider Argiope bruennichi: a resource for studies on range expansion and evolutionary adaptation.</title>
        <authorList>
            <person name="Sheffer M.M."/>
            <person name="Hoppe A."/>
            <person name="Krehenwinkel H."/>
            <person name="Uhl G."/>
            <person name="Kuss A.W."/>
            <person name="Jensen L."/>
            <person name="Jensen C."/>
            <person name="Gillespie R.G."/>
            <person name="Hoff K.J."/>
            <person name="Prost S."/>
        </authorList>
    </citation>
    <scope>NUCLEOTIDE SEQUENCE</scope>
</reference>
<dbReference type="Proteomes" id="UP000807504">
    <property type="component" value="Unassembled WGS sequence"/>
</dbReference>
<evidence type="ECO:0000256" key="1">
    <source>
        <dbReference type="SAM" id="MobiDB-lite"/>
    </source>
</evidence>
<dbReference type="PROSITE" id="PS51457">
    <property type="entry name" value="BEN"/>
    <property type="match status" value="1"/>
</dbReference>
<dbReference type="PANTHER" id="PTHR28665:SF1">
    <property type="entry name" value="BEN DOMAIN-CONTAINING PROTEIN 3"/>
    <property type="match status" value="1"/>
</dbReference>
<organism evidence="3 4">
    <name type="scientific">Argiope bruennichi</name>
    <name type="common">Wasp spider</name>
    <name type="synonym">Aranea bruennichi</name>
    <dbReference type="NCBI Taxonomy" id="94029"/>
    <lineage>
        <taxon>Eukaryota</taxon>
        <taxon>Metazoa</taxon>
        <taxon>Ecdysozoa</taxon>
        <taxon>Arthropoda</taxon>
        <taxon>Chelicerata</taxon>
        <taxon>Arachnida</taxon>
        <taxon>Araneae</taxon>
        <taxon>Araneomorphae</taxon>
        <taxon>Entelegynae</taxon>
        <taxon>Araneoidea</taxon>
        <taxon>Araneidae</taxon>
        <taxon>Argiope</taxon>
    </lineage>
</organism>
<comment type="caution">
    <text evidence="3">The sequence shown here is derived from an EMBL/GenBank/DDBJ whole genome shotgun (WGS) entry which is preliminary data.</text>
</comment>
<feature type="domain" description="BEN" evidence="2">
    <location>
        <begin position="85"/>
        <end position="178"/>
    </location>
</feature>
<dbReference type="GO" id="GO:0003677">
    <property type="term" value="F:DNA binding"/>
    <property type="evidence" value="ECO:0007669"/>
    <property type="project" value="InterPro"/>
</dbReference>
<proteinExistence type="predicted"/>
<sequence length="191" mass="22419">MWGKEQRGNFEKKSLFPMTKMLNIIKRAPVSSELEERTSDRRQVSSADHPTFKAQCPKASDHHTTTKKSWDQLSSDSFSNFPAVYPGEEDLICIYEKCQNHPSQFAVNLARMLFTHEELRNSNCRGVKQKHALDKQRLLFIRNAVTKFYQIPASYQTDVWKQCMQGIDTRCRQERRPKYKDFVAAEFYTQN</sequence>
<dbReference type="PANTHER" id="PTHR28665">
    <property type="entry name" value="BEN DOMAIN-CONTAINING PROTEIN 3"/>
    <property type="match status" value="1"/>
</dbReference>
<evidence type="ECO:0000313" key="3">
    <source>
        <dbReference type="EMBL" id="KAF8776912.1"/>
    </source>
</evidence>
<name>A0A8T0EM27_ARGBR</name>
<dbReference type="AlphaFoldDB" id="A0A8T0EM27"/>
<accession>A0A8T0EM27</accession>
<reference evidence="3" key="2">
    <citation type="submission" date="2020-06" db="EMBL/GenBank/DDBJ databases">
        <authorList>
            <person name="Sheffer M."/>
        </authorList>
    </citation>
    <scope>NUCLEOTIDE SEQUENCE</scope>
</reference>
<keyword evidence="4" id="KW-1185">Reference proteome</keyword>
<feature type="region of interest" description="Disordered" evidence="1">
    <location>
        <begin position="31"/>
        <end position="69"/>
    </location>
</feature>
<protein>
    <recommendedName>
        <fullName evidence="2">BEN domain-containing protein</fullName>
    </recommendedName>
</protein>
<feature type="compositionally biased region" description="Basic and acidic residues" evidence="1">
    <location>
        <begin position="34"/>
        <end position="43"/>
    </location>
</feature>
<dbReference type="Pfam" id="PF10523">
    <property type="entry name" value="BEN"/>
    <property type="match status" value="1"/>
</dbReference>
<dbReference type="SMART" id="SM01025">
    <property type="entry name" value="BEN"/>
    <property type="match status" value="1"/>
</dbReference>
<evidence type="ECO:0000313" key="4">
    <source>
        <dbReference type="Proteomes" id="UP000807504"/>
    </source>
</evidence>
<gene>
    <name evidence="3" type="ORF">HNY73_013849</name>
</gene>